<gene>
    <name evidence="2" type="ORF">DVH24_018774</name>
</gene>
<proteinExistence type="predicted"/>
<comment type="caution">
    <text evidence="2">The sequence shown here is derived from an EMBL/GenBank/DDBJ whole genome shotgun (WGS) entry which is preliminary data.</text>
</comment>
<dbReference type="AlphaFoldDB" id="A0A498HKH8"/>
<reference evidence="2 3" key="1">
    <citation type="submission" date="2018-10" db="EMBL/GenBank/DDBJ databases">
        <title>A high-quality apple genome assembly.</title>
        <authorList>
            <person name="Hu J."/>
        </authorList>
    </citation>
    <scope>NUCLEOTIDE SEQUENCE [LARGE SCALE GENOMIC DNA]</scope>
    <source>
        <strain evidence="3">cv. HFTH1</strain>
        <tissue evidence="2">Young leaf</tissue>
    </source>
</reference>
<evidence type="ECO:0000313" key="3">
    <source>
        <dbReference type="Proteomes" id="UP000290289"/>
    </source>
</evidence>
<organism evidence="2 3">
    <name type="scientific">Malus domestica</name>
    <name type="common">Apple</name>
    <name type="synonym">Pyrus malus</name>
    <dbReference type="NCBI Taxonomy" id="3750"/>
    <lineage>
        <taxon>Eukaryota</taxon>
        <taxon>Viridiplantae</taxon>
        <taxon>Streptophyta</taxon>
        <taxon>Embryophyta</taxon>
        <taxon>Tracheophyta</taxon>
        <taxon>Spermatophyta</taxon>
        <taxon>Magnoliopsida</taxon>
        <taxon>eudicotyledons</taxon>
        <taxon>Gunneridae</taxon>
        <taxon>Pentapetalae</taxon>
        <taxon>rosids</taxon>
        <taxon>fabids</taxon>
        <taxon>Rosales</taxon>
        <taxon>Rosaceae</taxon>
        <taxon>Amygdaloideae</taxon>
        <taxon>Maleae</taxon>
        <taxon>Malus</taxon>
    </lineage>
</organism>
<name>A0A498HKH8_MALDO</name>
<feature type="transmembrane region" description="Helical" evidence="1">
    <location>
        <begin position="150"/>
        <end position="170"/>
    </location>
</feature>
<evidence type="ECO:0000313" key="2">
    <source>
        <dbReference type="EMBL" id="RXH71419.1"/>
    </source>
</evidence>
<dbReference type="STRING" id="3750.A0A498HKH8"/>
<feature type="transmembrane region" description="Helical" evidence="1">
    <location>
        <begin position="61"/>
        <end position="81"/>
    </location>
</feature>
<dbReference type="Proteomes" id="UP000290289">
    <property type="component" value="Chromosome 16"/>
</dbReference>
<keyword evidence="3" id="KW-1185">Reference proteome</keyword>
<keyword evidence="1" id="KW-0812">Transmembrane</keyword>
<evidence type="ECO:0000256" key="1">
    <source>
        <dbReference type="SAM" id="Phobius"/>
    </source>
</evidence>
<keyword evidence="1" id="KW-1133">Transmembrane helix</keyword>
<keyword evidence="1" id="KW-0472">Membrane</keyword>
<accession>A0A498HKH8</accession>
<sequence>MELVDFVTLSVLGFEVLKALKPRTDHSFRPRNLDLLFTSVSATTVSSMSTVEMEVFSNGQLIILTILMFIGGDVFTSMSGLQLKKFKLMLLAKHKVVPISSDVSSSSSTTNLVIDQIEMGLATKRQDLDIGMDIDHGQIDKPLDGESLKFHAVGFLGYVVLGYLLGVHSLGVTRNVLKPKGLNLHTLSLFTTVSTFSSCAFVPTNEKHDGFLQKLRSPPHTYSSSPFWQHTAALMLEIFDLGFRNTFHKEKTIVQLRVEEHGRLGSYICYQTSTHHFWLSQFLG</sequence>
<dbReference type="InterPro" id="IPR051143">
    <property type="entry name" value="TrkH_K-transport"/>
</dbReference>
<protein>
    <submittedName>
        <fullName evidence="2">Uncharacterized protein</fullName>
    </submittedName>
</protein>
<dbReference type="GO" id="GO:0008324">
    <property type="term" value="F:monoatomic cation transmembrane transporter activity"/>
    <property type="evidence" value="ECO:0007669"/>
    <property type="project" value="TreeGrafter"/>
</dbReference>
<dbReference type="EMBL" id="RDQH01000342">
    <property type="protein sequence ID" value="RXH71419.1"/>
    <property type="molecule type" value="Genomic_DNA"/>
</dbReference>
<dbReference type="PANTHER" id="PTHR31064">
    <property type="entry name" value="POTASSIUM TRANSPORT PROTEIN DDB_G0292412-RELATED"/>
    <property type="match status" value="1"/>
</dbReference>
<dbReference type="PANTHER" id="PTHR31064:SF38">
    <property type="entry name" value="CATION TRANSPORTER HKT1_4-RELATED"/>
    <property type="match status" value="1"/>
</dbReference>
<dbReference type="GO" id="GO:0005886">
    <property type="term" value="C:plasma membrane"/>
    <property type="evidence" value="ECO:0007669"/>
    <property type="project" value="TreeGrafter"/>
</dbReference>